<evidence type="ECO:0000313" key="9">
    <source>
        <dbReference type="Proteomes" id="UP000198802"/>
    </source>
</evidence>
<dbReference type="GO" id="GO:0016705">
    <property type="term" value="F:oxidoreductase activity, acting on paired donors, with incorporation or reduction of molecular oxygen"/>
    <property type="evidence" value="ECO:0007669"/>
    <property type="project" value="InterPro"/>
</dbReference>
<evidence type="ECO:0000256" key="7">
    <source>
        <dbReference type="RuleBase" id="RU000461"/>
    </source>
</evidence>
<dbReference type="GO" id="GO:0005506">
    <property type="term" value="F:iron ion binding"/>
    <property type="evidence" value="ECO:0007669"/>
    <property type="project" value="InterPro"/>
</dbReference>
<gene>
    <name evidence="8" type="ORF">Ga0074812_1019</name>
</gene>
<dbReference type="PANTHER" id="PTHR46696:SF1">
    <property type="entry name" value="CYTOCHROME P450 YJIB-RELATED"/>
    <property type="match status" value="1"/>
</dbReference>
<keyword evidence="3 7" id="KW-0479">Metal-binding</keyword>
<proteinExistence type="inferred from homology"/>
<evidence type="ECO:0000256" key="5">
    <source>
        <dbReference type="ARBA" id="ARBA00023004"/>
    </source>
</evidence>
<dbReference type="PRINTS" id="PR00359">
    <property type="entry name" value="BP450"/>
</dbReference>
<keyword evidence="5 7" id="KW-0408">Iron</keyword>
<dbReference type="InterPro" id="IPR036396">
    <property type="entry name" value="Cyt_P450_sf"/>
</dbReference>
<organism evidence="8 9">
    <name type="scientific">Parafrankia irregularis</name>
    <dbReference type="NCBI Taxonomy" id="795642"/>
    <lineage>
        <taxon>Bacteria</taxon>
        <taxon>Bacillati</taxon>
        <taxon>Actinomycetota</taxon>
        <taxon>Actinomycetes</taxon>
        <taxon>Frankiales</taxon>
        <taxon>Frankiaceae</taxon>
        <taxon>Parafrankia</taxon>
    </lineage>
</organism>
<dbReference type="FunFam" id="1.10.630.10:FF:000018">
    <property type="entry name" value="Cytochrome P450 monooxygenase"/>
    <property type="match status" value="1"/>
</dbReference>
<reference evidence="9" key="1">
    <citation type="submission" date="2015-11" db="EMBL/GenBank/DDBJ databases">
        <authorList>
            <person name="Varghese N."/>
        </authorList>
    </citation>
    <scope>NUCLEOTIDE SEQUENCE [LARGE SCALE GENOMIC DNA]</scope>
    <source>
        <strain evidence="9">DSM 45899</strain>
    </source>
</reference>
<dbReference type="GO" id="GO:0020037">
    <property type="term" value="F:heme binding"/>
    <property type="evidence" value="ECO:0007669"/>
    <property type="project" value="InterPro"/>
</dbReference>
<sequence>MADSTAIPLVPLDPFGADHHGEQRRLREAGPVVRAELPGGIRVWVVTDHALLADLVADERVSKNWRNWSAIQDGTITDDWPLIGMIKVTNMVTSDGVTHSRLRRPVTRVFTRGRVEQLRPRVDQIVAELLDGLPSQAGPDGSVDLRSHYAYPVPMQVICELLGVPREWRAELRRLVDSIFRTDTSSEEAVATERQRLALLAELVRLRGDEPGEDLTSALIKLREEDEEALTTEELVDTIWLLLTAGHETTLSLITNGVRALLTHPDQKAIAVAGDASTWSSVVEEVLRWDAPIGNFPARYPLEDVTIAGVTIAKGDAILAAYSGVGRDPRQYGADADQFDVTRAPQRHLSFGGGPHLCLGAHLARLEAGVALPALFARYPDLRLAADPATLPPVPSFFSNSAAALPVQLGQAAVAPPFVP</sequence>
<accession>A0A0S4QDN9</accession>
<evidence type="ECO:0000256" key="4">
    <source>
        <dbReference type="ARBA" id="ARBA00023002"/>
    </source>
</evidence>
<keyword evidence="9" id="KW-1185">Reference proteome</keyword>
<evidence type="ECO:0000256" key="2">
    <source>
        <dbReference type="ARBA" id="ARBA00022617"/>
    </source>
</evidence>
<evidence type="ECO:0000313" key="8">
    <source>
        <dbReference type="EMBL" id="CUU53511.1"/>
    </source>
</evidence>
<dbReference type="RefSeq" id="WP_091270268.1">
    <property type="nucleotide sequence ID" value="NZ_FAOZ01000001.1"/>
</dbReference>
<comment type="similarity">
    <text evidence="1 7">Belongs to the cytochrome P450 family.</text>
</comment>
<dbReference type="InterPro" id="IPR002397">
    <property type="entry name" value="Cyt_P450_B"/>
</dbReference>
<dbReference type="AlphaFoldDB" id="A0A0S4QDN9"/>
<keyword evidence="4 7" id="KW-0560">Oxidoreductase</keyword>
<dbReference type="EMBL" id="FAOZ01000001">
    <property type="protein sequence ID" value="CUU53511.1"/>
    <property type="molecule type" value="Genomic_DNA"/>
</dbReference>
<dbReference type="CDD" id="cd11029">
    <property type="entry name" value="CYP107-like"/>
    <property type="match status" value="1"/>
</dbReference>
<dbReference type="InterPro" id="IPR001128">
    <property type="entry name" value="Cyt_P450"/>
</dbReference>
<evidence type="ECO:0000256" key="3">
    <source>
        <dbReference type="ARBA" id="ARBA00022723"/>
    </source>
</evidence>
<name>A0A0S4QDN9_9ACTN</name>
<dbReference type="Proteomes" id="UP000198802">
    <property type="component" value="Unassembled WGS sequence"/>
</dbReference>
<dbReference type="PRINTS" id="PR00385">
    <property type="entry name" value="P450"/>
</dbReference>
<dbReference type="Gene3D" id="1.10.630.10">
    <property type="entry name" value="Cytochrome P450"/>
    <property type="match status" value="1"/>
</dbReference>
<dbReference type="InterPro" id="IPR017972">
    <property type="entry name" value="Cyt_P450_CS"/>
</dbReference>
<evidence type="ECO:0000256" key="1">
    <source>
        <dbReference type="ARBA" id="ARBA00010617"/>
    </source>
</evidence>
<keyword evidence="6 7" id="KW-0503">Monooxygenase</keyword>
<keyword evidence="2 7" id="KW-0349">Heme</keyword>
<dbReference type="Pfam" id="PF00067">
    <property type="entry name" value="p450"/>
    <property type="match status" value="2"/>
</dbReference>
<dbReference type="SUPFAM" id="SSF48264">
    <property type="entry name" value="Cytochrome P450"/>
    <property type="match status" value="1"/>
</dbReference>
<evidence type="ECO:0000256" key="6">
    <source>
        <dbReference type="ARBA" id="ARBA00023033"/>
    </source>
</evidence>
<dbReference type="PROSITE" id="PS00086">
    <property type="entry name" value="CYTOCHROME_P450"/>
    <property type="match status" value="1"/>
</dbReference>
<protein>
    <submittedName>
        <fullName evidence="8">Cytochrome P450</fullName>
    </submittedName>
</protein>
<dbReference type="PANTHER" id="PTHR46696">
    <property type="entry name" value="P450, PUTATIVE (EUROFUNG)-RELATED"/>
    <property type="match status" value="1"/>
</dbReference>
<dbReference type="GO" id="GO:0004497">
    <property type="term" value="F:monooxygenase activity"/>
    <property type="evidence" value="ECO:0007669"/>
    <property type="project" value="UniProtKB-KW"/>
</dbReference>